<evidence type="ECO:0000313" key="2">
    <source>
        <dbReference type="Proteomes" id="UP001500426"/>
    </source>
</evidence>
<proteinExistence type="predicted"/>
<dbReference type="EMBL" id="BAABCS010000015">
    <property type="protein sequence ID" value="GAA4049883.1"/>
    <property type="molecule type" value="Genomic_DNA"/>
</dbReference>
<name>A0ABP7UQD6_9FLAO</name>
<evidence type="ECO:0000313" key="1">
    <source>
        <dbReference type="EMBL" id="GAA4049883.1"/>
    </source>
</evidence>
<organism evidence="1 2">
    <name type="scientific">Flavobacterium chungnamense</name>
    <dbReference type="NCBI Taxonomy" id="706182"/>
    <lineage>
        <taxon>Bacteria</taxon>
        <taxon>Pseudomonadati</taxon>
        <taxon>Bacteroidota</taxon>
        <taxon>Flavobacteriia</taxon>
        <taxon>Flavobacteriales</taxon>
        <taxon>Flavobacteriaceae</taxon>
        <taxon>Flavobacterium</taxon>
    </lineage>
</organism>
<reference evidence="2" key="1">
    <citation type="journal article" date="2019" name="Int. J. Syst. Evol. Microbiol.">
        <title>The Global Catalogue of Microorganisms (GCM) 10K type strain sequencing project: providing services to taxonomists for standard genome sequencing and annotation.</title>
        <authorList>
            <consortium name="The Broad Institute Genomics Platform"/>
            <consortium name="The Broad Institute Genome Sequencing Center for Infectious Disease"/>
            <person name="Wu L."/>
            <person name="Ma J."/>
        </authorList>
    </citation>
    <scope>NUCLEOTIDE SEQUENCE [LARGE SCALE GENOMIC DNA]</scope>
    <source>
        <strain evidence="2">JCM 17068</strain>
    </source>
</reference>
<comment type="caution">
    <text evidence="1">The sequence shown here is derived from an EMBL/GenBank/DDBJ whole genome shotgun (WGS) entry which is preliminary data.</text>
</comment>
<dbReference type="Proteomes" id="UP001500426">
    <property type="component" value="Unassembled WGS sequence"/>
</dbReference>
<dbReference type="RefSeq" id="WP_345092948.1">
    <property type="nucleotide sequence ID" value="NZ_BAABCS010000015.1"/>
</dbReference>
<evidence type="ECO:0008006" key="3">
    <source>
        <dbReference type="Google" id="ProtNLM"/>
    </source>
</evidence>
<accession>A0ABP7UQD6</accession>
<gene>
    <name evidence="1" type="ORF">GCM10022388_14750</name>
</gene>
<sequence>MRNKLLIVFFLFSLVSFSQKERVKILRALVVSDSIPVERVTVTNITAETVVITDDLGQFTIFAKEDDVIMITGVAFETKQIVVKSSDFEEMILKIHITEKVNQLDEVKIGPYKLSGDLVYDAKRIKVKPAFKVELEPIDWSNVEITGVKPRAENMFMPPTSNVASVDLIKVGKLIADLFGSSSKKIYDENKVDLEEFQIEIKKRFSDDFFEKTLKIAKADKLLFIDFCFSEEINEKQLFEISNSLSLMEFMIAKSEAFRKIER</sequence>
<protein>
    <recommendedName>
        <fullName evidence="3">Carboxypeptidase-like regulatory domain-containing protein</fullName>
    </recommendedName>
</protein>
<keyword evidence="2" id="KW-1185">Reference proteome</keyword>